<organism evidence="6 7">
    <name type="scientific">Solea senegalensis</name>
    <name type="common">Senegalese sole</name>
    <dbReference type="NCBI Taxonomy" id="28829"/>
    <lineage>
        <taxon>Eukaryota</taxon>
        <taxon>Metazoa</taxon>
        <taxon>Chordata</taxon>
        <taxon>Craniata</taxon>
        <taxon>Vertebrata</taxon>
        <taxon>Euteleostomi</taxon>
        <taxon>Actinopterygii</taxon>
        <taxon>Neopterygii</taxon>
        <taxon>Teleostei</taxon>
        <taxon>Neoteleostei</taxon>
        <taxon>Acanthomorphata</taxon>
        <taxon>Carangaria</taxon>
        <taxon>Pleuronectiformes</taxon>
        <taxon>Pleuronectoidei</taxon>
        <taxon>Soleidae</taxon>
        <taxon>Solea</taxon>
    </lineage>
</organism>
<feature type="signal peptide" evidence="4">
    <location>
        <begin position="1"/>
        <end position="33"/>
    </location>
</feature>
<dbReference type="InterPro" id="IPR013106">
    <property type="entry name" value="Ig_V-set"/>
</dbReference>
<dbReference type="InterPro" id="IPR053896">
    <property type="entry name" value="BTN3A2-like_Ig-C"/>
</dbReference>
<dbReference type="InterPro" id="IPR050504">
    <property type="entry name" value="IgSF_BTN/MOG"/>
</dbReference>
<dbReference type="Proteomes" id="UP000693946">
    <property type="component" value="Linkage Group LG4"/>
</dbReference>
<dbReference type="EMBL" id="JAGKHQ010000016">
    <property type="protein sequence ID" value="KAG7495438.1"/>
    <property type="molecule type" value="Genomic_DNA"/>
</dbReference>
<evidence type="ECO:0000313" key="7">
    <source>
        <dbReference type="Proteomes" id="UP000693946"/>
    </source>
</evidence>
<feature type="domain" description="Ig-like" evidence="5">
    <location>
        <begin position="38"/>
        <end position="130"/>
    </location>
</feature>
<dbReference type="InterPro" id="IPR007110">
    <property type="entry name" value="Ig-like_dom"/>
</dbReference>
<evidence type="ECO:0000256" key="3">
    <source>
        <dbReference type="ARBA" id="ARBA00023319"/>
    </source>
</evidence>
<evidence type="ECO:0000259" key="5">
    <source>
        <dbReference type="PROSITE" id="PS50835"/>
    </source>
</evidence>
<proteinExistence type="predicted"/>
<sequence>MLDGHVTRTRTTMELFLVLVSLLFVTRCGKTTAEESAPVVINMVVREGDDAVLSCSLGSRSIKQELFDWKKDGQKEVFMYNRGTHYNNNPTNQDPDFRGRVFHFAQQLDVGNASVVIRPTKVTDSGSYTCDFPFHQPRRRSHIVLVVGEWLKNRPDISGASPEPIVKILAETDKGVQVHCAVKGAFPKPVVQWKDRAGNIVPAEEPQVSERRGSYDVILQTTVTKTDYYQCVATQKEIKHRVYTETLVLVPVPGNRSGWIVVDFWRGFCLLFFWLFFWL</sequence>
<dbReference type="AlphaFoldDB" id="A0AAV6QQS1"/>
<evidence type="ECO:0000256" key="4">
    <source>
        <dbReference type="SAM" id="SignalP"/>
    </source>
</evidence>
<dbReference type="GO" id="GO:0001817">
    <property type="term" value="P:regulation of cytokine production"/>
    <property type="evidence" value="ECO:0007669"/>
    <property type="project" value="TreeGrafter"/>
</dbReference>
<keyword evidence="4" id="KW-0732">Signal</keyword>
<feature type="domain" description="Ig-like" evidence="5">
    <location>
        <begin position="155"/>
        <end position="248"/>
    </location>
</feature>
<comment type="subcellular location">
    <subcellularLocation>
        <location evidence="1">Membrane</location>
    </subcellularLocation>
</comment>
<dbReference type="InterPro" id="IPR003599">
    <property type="entry name" value="Ig_sub"/>
</dbReference>
<protein>
    <submittedName>
        <fullName evidence="6">Butyrophilin subfamily 1 member A1-like isoform X1</fullName>
    </submittedName>
</protein>
<dbReference type="PANTHER" id="PTHR24100">
    <property type="entry name" value="BUTYROPHILIN"/>
    <property type="match status" value="1"/>
</dbReference>
<keyword evidence="3" id="KW-0393">Immunoglobulin domain</keyword>
<evidence type="ECO:0000313" key="6">
    <source>
        <dbReference type="EMBL" id="KAG7495438.1"/>
    </source>
</evidence>
<dbReference type="Pfam" id="PF22705">
    <property type="entry name" value="C2-set_3"/>
    <property type="match status" value="1"/>
</dbReference>
<name>A0AAV6QQS1_SOLSE</name>
<dbReference type="GO" id="GO:0050852">
    <property type="term" value="P:T cell receptor signaling pathway"/>
    <property type="evidence" value="ECO:0007669"/>
    <property type="project" value="TreeGrafter"/>
</dbReference>
<dbReference type="PROSITE" id="PS50835">
    <property type="entry name" value="IG_LIKE"/>
    <property type="match status" value="2"/>
</dbReference>
<accession>A0AAV6QQS1</accession>
<evidence type="ECO:0000256" key="1">
    <source>
        <dbReference type="ARBA" id="ARBA00004370"/>
    </source>
</evidence>
<reference evidence="6 7" key="1">
    <citation type="journal article" date="2021" name="Sci. Rep.">
        <title>Chromosome anchoring in Senegalese sole (Solea senegalensis) reveals sex-associated markers and genome rearrangements in flatfish.</title>
        <authorList>
            <person name="Guerrero-Cozar I."/>
            <person name="Gomez-Garrido J."/>
            <person name="Berbel C."/>
            <person name="Martinez-Blanch J.F."/>
            <person name="Alioto T."/>
            <person name="Claros M.G."/>
            <person name="Gagnaire P.A."/>
            <person name="Manchado M."/>
        </authorList>
    </citation>
    <scope>NUCLEOTIDE SEQUENCE [LARGE SCALE GENOMIC DNA]</scope>
    <source>
        <strain evidence="6">Sse05_10M</strain>
    </source>
</reference>
<dbReference type="SMART" id="SM00409">
    <property type="entry name" value="IG"/>
    <property type="match status" value="2"/>
</dbReference>
<keyword evidence="7" id="KW-1185">Reference proteome</keyword>
<gene>
    <name evidence="6" type="ORF">JOB18_049947</name>
</gene>
<comment type="caution">
    <text evidence="6">The sequence shown here is derived from an EMBL/GenBank/DDBJ whole genome shotgun (WGS) entry which is preliminary data.</text>
</comment>
<keyword evidence="2" id="KW-0472">Membrane</keyword>
<dbReference type="GO" id="GO:0005102">
    <property type="term" value="F:signaling receptor binding"/>
    <property type="evidence" value="ECO:0007669"/>
    <property type="project" value="TreeGrafter"/>
</dbReference>
<dbReference type="Pfam" id="PF07686">
    <property type="entry name" value="V-set"/>
    <property type="match status" value="1"/>
</dbReference>
<evidence type="ECO:0000256" key="2">
    <source>
        <dbReference type="ARBA" id="ARBA00023136"/>
    </source>
</evidence>
<feature type="chain" id="PRO_5043383704" evidence="4">
    <location>
        <begin position="34"/>
        <end position="279"/>
    </location>
</feature>
<dbReference type="GO" id="GO:0009897">
    <property type="term" value="C:external side of plasma membrane"/>
    <property type="evidence" value="ECO:0007669"/>
    <property type="project" value="TreeGrafter"/>
</dbReference>